<dbReference type="Proteomes" id="UP001221302">
    <property type="component" value="Unassembled WGS sequence"/>
</dbReference>
<dbReference type="NCBIfam" id="TIGR04183">
    <property type="entry name" value="Por_Secre_tail"/>
    <property type="match status" value="1"/>
</dbReference>
<dbReference type="AlphaFoldDB" id="A0AAE3NZ25"/>
<accession>A0AAE3NZ25</accession>
<protein>
    <submittedName>
        <fullName evidence="1">T9SS type A sorting domain-containing protein</fullName>
    </submittedName>
</protein>
<gene>
    <name evidence="1" type="ORF">P0M35_04265</name>
</gene>
<evidence type="ECO:0000313" key="1">
    <source>
        <dbReference type="EMBL" id="MDF1611354.1"/>
    </source>
</evidence>
<keyword evidence="2" id="KW-1185">Reference proteome</keyword>
<proteinExistence type="predicted"/>
<dbReference type="RefSeq" id="WP_321535120.1">
    <property type="nucleotide sequence ID" value="NZ_JARGDL010000003.1"/>
</dbReference>
<evidence type="ECO:0000313" key="2">
    <source>
        <dbReference type="Proteomes" id="UP001221302"/>
    </source>
</evidence>
<comment type="caution">
    <text evidence="1">The sequence shown here is derived from an EMBL/GenBank/DDBJ whole genome shotgun (WGS) entry which is preliminary data.</text>
</comment>
<sequence length="32" mass="3680">MKFDGSNLSSGVYFYKLQSGSFVQTKKFILMK</sequence>
<name>A0AAE3NZ25_9BACT</name>
<organism evidence="1 2">
    <name type="scientific">Stygiobacter electus</name>
    <dbReference type="NCBI Taxonomy" id="3032292"/>
    <lineage>
        <taxon>Bacteria</taxon>
        <taxon>Pseudomonadati</taxon>
        <taxon>Ignavibacteriota</taxon>
        <taxon>Ignavibacteria</taxon>
        <taxon>Ignavibacteriales</taxon>
        <taxon>Melioribacteraceae</taxon>
        <taxon>Stygiobacter</taxon>
    </lineage>
</organism>
<reference evidence="1" key="1">
    <citation type="submission" date="2023-03" db="EMBL/GenBank/DDBJ databases">
        <title>Stygiobacter electus gen. nov., sp. nov., facultatively anaerobic thermotolerant bacterium of the class Ignavibacteria from a well of Yessentuki mineral water deposit.</title>
        <authorList>
            <person name="Podosokorskaya O.A."/>
            <person name="Elcheninov A.G."/>
            <person name="Petrova N.F."/>
            <person name="Zavarzina D.G."/>
            <person name="Kublanov I.V."/>
            <person name="Merkel A.Y."/>
        </authorList>
    </citation>
    <scope>NUCLEOTIDE SEQUENCE</scope>
    <source>
        <strain evidence="1">09-Me</strain>
    </source>
</reference>
<dbReference type="EMBL" id="JARGDL010000003">
    <property type="protein sequence ID" value="MDF1611354.1"/>
    <property type="molecule type" value="Genomic_DNA"/>
</dbReference>
<dbReference type="InterPro" id="IPR026444">
    <property type="entry name" value="Secre_tail"/>
</dbReference>